<evidence type="ECO:0000256" key="9">
    <source>
        <dbReference type="ARBA" id="ARBA00022989"/>
    </source>
</evidence>
<keyword evidence="5 14" id="KW-0732">Signal</keyword>
<evidence type="ECO:0000256" key="6">
    <source>
        <dbReference type="ARBA" id="ARBA00022741"/>
    </source>
</evidence>
<feature type="binding site" evidence="12">
    <location>
        <position position="355"/>
    </location>
    <ligand>
        <name>ATP</name>
        <dbReference type="ChEBI" id="CHEBI:30616"/>
    </ligand>
</feature>
<dbReference type="InterPro" id="IPR008271">
    <property type="entry name" value="Ser/Thr_kinase_AS"/>
</dbReference>
<evidence type="ECO:0000256" key="1">
    <source>
        <dbReference type="ARBA" id="ARBA00004167"/>
    </source>
</evidence>
<accession>A0A8J5ENY3</accession>
<evidence type="ECO:0000256" key="8">
    <source>
        <dbReference type="ARBA" id="ARBA00022840"/>
    </source>
</evidence>
<dbReference type="EMBL" id="JACMSC010000021">
    <property type="protein sequence ID" value="KAG6470730.1"/>
    <property type="molecule type" value="Genomic_DNA"/>
</dbReference>
<keyword evidence="7" id="KW-0418">Kinase</keyword>
<dbReference type="Pfam" id="PF07714">
    <property type="entry name" value="PK_Tyr_Ser-Thr"/>
    <property type="match status" value="1"/>
</dbReference>
<comment type="subcellular location">
    <subcellularLocation>
        <location evidence="1">Membrane</location>
        <topology evidence="1">Single-pass membrane protein</topology>
    </subcellularLocation>
</comment>
<feature type="domain" description="Protein kinase" evidence="15">
    <location>
        <begin position="327"/>
        <end position="602"/>
    </location>
</feature>
<evidence type="ECO:0000256" key="12">
    <source>
        <dbReference type="PROSITE-ProRule" id="PRU10141"/>
    </source>
</evidence>
<dbReference type="PROSITE" id="PS50011">
    <property type="entry name" value="PROTEIN_KINASE_DOM"/>
    <property type="match status" value="1"/>
</dbReference>
<evidence type="ECO:0000256" key="10">
    <source>
        <dbReference type="ARBA" id="ARBA00023136"/>
    </source>
</evidence>
<dbReference type="GO" id="GO:0004674">
    <property type="term" value="F:protein serine/threonine kinase activity"/>
    <property type="evidence" value="ECO:0007669"/>
    <property type="project" value="UniProtKB-KW"/>
</dbReference>
<comment type="caution">
    <text evidence="16">The sequence shown here is derived from an EMBL/GenBank/DDBJ whole genome shotgun (WGS) entry which is preliminary data.</text>
</comment>
<dbReference type="InterPro" id="IPR000719">
    <property type="entry name" value="Prot_kinase_dom"/>
</dbReference>
<reference evidence="16 17" key="1">
    <citation type="submission" date="2020-08" db="EMBL/GenBank/DDBJ databases">
        <title>Plant Genome Project.</title>
        <authorList>
            <person name="Zhang R.-G."/>
        </authorList>
    </citation>
    <scope>NUCLEOTIDE SEQUENCE [LARGE SCALE GENOMIC DNA]</scope>
    <source>
        <tissue evidence="16">Rhizome</tissue>
    </source>
</reference>
<sequence>MWELILVRSSSPMSSKILLGLLILFLVEERSAIEALPRYEDCAPRTCGKHLVQYPFSLTEQNHSFCGPPPFALSCAGSILTLTFFRFSFNVVNIFYNNNSIQLTFGDYDPCILLLSGTVFDVYPFSLSNTNRQIYFLYNCSIEGINLRDYENLTCSRFNSMGFYGGEFIQDHTNLPDRNCNNYTIMPVMSYSNLSASSDYHPLLRTGWLSNWIAPACAACNNSGGRCGYDSSMAKFICICHDGIDTSRCGGKNSRWKLAAGLAGSAGFIALACAIIFLLCKLRKSQNKSASSKSLSRNYSLKDTSMSDHFQIHVFSFEELLEATDCFHPSRELGDGGFGTVYKGELRDGRTVAIKRLYGKNYKRVEVFMNEVKILSHLRHQNLVSLYGCTSQHSHELLLVYEFIPNGTLADHLHGSRATERILTWSMRLNIAIEIADALAYLHAVPIMHRDVKTTNILLDCSFHVKVADFGLSRLFPTDATHVSTAPQGTPGYVDPEYHRCFQLTDKSDVYSFGVVLVELISSKPAIDIERERSEINLANMAITKIQNHEMVKLVDPELWYQSDELTRRMITMVAELAFKCLQPAGDMRPTFKEVLQVLKAIKSATSKSEKKDMDAVVTQDDACLVPNIEVCSPDTVAGKWVSQDTTPNNSM</sequence>
<evidence type="ECO:0000313" key="17">
    <source>
        <dbReference type="Proteomes" id="UP000734854"/>
    </source>
</evidence>
<dbReference type="PANTHER" id="PTHR46008">
    <property type="entry name" value="LEAF RUST 10 DISEASE-RESISTANCE LOCUS RECEPTOR-LIKE PROTEIN KINASE-LIKE 1.4"/>
    <property type="match status" value="1"/>
</dbReference>
<evidence type="ECO:0000256" key="7">
    <source>
        <dbReference type="ARBA" id="ARBA00022777"/>
    </source>
</evidence>
<keyword evidence="9 13" id="KW-1133">Transmembrane helix</keyword>
<dbReference type="FunFam" id="1.10.510.10:FF:000161">
    <property type="entry name" value="Wall-associated receptor kinase-like 20"/>
    <property type="match status" value="1"/>
</dbReference>
<evidence type="ECO:0000259" key="15">
    <source>
        <dbReference type="PROSITE" id="PS50011"/>
    </source>
</evidence>
<dbReference type="SMART" id="SM00220">
    <property type="entry name" value="S_TKc"/>
    <property type="match status" value="1"/>
</dbReference>
<feature type="chain" id="PRO_5035290332" description="Protein kinase domain-containing protein" evidence="14">
    <location>
        <begin position="33"/>
        <end position="652"/>
    </location>
</feature>
<dbReference type="InterPro" id="IPR017441">
    <property type="entry name" value="Protein_kinase_ATP_BS"/>
</dbReference>
<evidence type="ECO:0000256" key="14">
    <source>
        <dbReference type="SAM" id="SignalP"/>
    </source>
</evidence>
<proteinExistence type="predicted"/>
<evidence type="ECO:0000313" key="16">
    <source>
        <dbReference type="EMBL" id="KAG6470730.1"/>
    </source>
</evidence>
<dbReference type="PROSITE" id="PS00107">
    <property type="entry name" value="PROTEIN_KINASE_ATP"/>
    <property type="match status" value="1"/>
</dbReference>
<evidence type="ECO:0000256" key="13">
    <source>
        <dbReference type="SAM" id="Phobius"/>
    </source>
</evidence>
<dbReference type="GO" id="GO:0030247">
    <property type="term" value="F:polysaccharide binding"/>
    <property type="evidence" value="ECO:0007669"/>
    <property type="project" value="InterPro"/>
</dbReference>
<feature type="transmembrane region" description="Helical" evidence="13">
    <location>
        <begin position="258"/>
        <end position="280"/>
    </location>
</feature>
<evidence type="ECO:0000256" key="3">
    <source>
        <dbReference type="ARBA" id="ARBA00022679"/>
    </source>
</evidence>
<feature type="signal peptide" evidence="14">
    <location>
        <begin position="1"/>
        <end position="32"/>
    </location>
</feature>
<dbReference type="InterPro" id="IPR025287">
    <property type="entry name" value="WAK_GUB"/>
</dbReference>
<keyword evidence="2" id="KW-0723">Serine/threonine-protein kinase</keyword>
<dbReference type="GO" id="GO:0005524">
    <property type="term" value="F:ATP binding"/>
    <property type="evidence" value="ECO:0007669"/>
    <property type="project" value="UniProtKB-UniRule"/>
</dbReference>
<keyword evidence="6 12" id="KW-0547">Nucleotide-binding</keyword>
<gene>
    <name evidence="16" type="ORF">ZIOFF_071807</name>
</gene>
<dbReference type="Proteomes" id="UP000734854">
    <property type="component" value="Unassembled WGS sequence"/>
</dbReference>
<evidence type="ECO:0000256" key="2">
    <source>
        <dbReference type="ARBA" id="ARBA00022527"/>
    </source>
</evidence>
<keyword evidence="10 13" id="KW-0472">Membrane</keyword>
<keyword evidence="8 12" id="KW-0067">ATP-binding</keyword>
<dbReference type="FunFam" id="3.30.200.20:FF:000039">
    <property type="entry name" value="receptor-like protein kinase FERONIA"/>
    <property type="match status" value="1"/>
</dbReference>
<evidence type="ECO:0000256" key="5">
    <source>
        <dbReference type="ARBA" id="ARBA00022729"/>
    </source>
</evidence>
<dbReference type="Pfam" id="PF14380">
    <property type="entry name" value="WAK_assoc"/>
    <property type="match status" value="1"/>
</dbReference>
<dbReference type="InterPro" id="IPR001245">
    <property type="entry name" value="Ser-Thr/Tyr_kinase_cat_dom"/>
</dbReference>
<protein>
    <recommendedName>
        <fullName evidence="15">Protein kinase domain-containing protein</fullName>
    </recommendedName>
</protein>
<dbReference type="Pfam" id="PF13947">
    <property type="entry name" value="GUB_WAK_bind"/>
    <property type="match status" value="1"/>
</dbReference>
<keyword evidence="4 13" id="KW-0812">Transmembrane</keyword>
<organism evidence="16 17">
    <name type="scientific">Zingiber officinale</name>
    <name type="common">Ginger</name>
    <name type="synonym">Amomum zingiber</name>
    <dbReference type="NCBI Taxonomy" id="94328"/>
    <lineage>
        <taxon>Eukaryota</taxon>
        <taxon>Viridiplantae</taxon>
        <taxon>Streptophyta</taxon>
        <taxon>Embryophyta</taxon>
        <taxon>Tracheophyta</taxon>
        <taxon>Spermatophyta</taxon>
        <taxon>Magnoliopsida</taxon>
        <taxon>Liliopsida</taxon>
        <taxon>Zingiberales</taxon>
        <taxon>Zingiberaceae</taxon>
        <taxon>Zingiber</taxon>
    </lineage>
</organism>
<dbReference type="PANTHER" id="PTHR46008:SF2">
    <property type="entry name" value="LEAF RUST 10 DISEASE-RESISTANCE LOCUS RECEPTOR-LIKE PROTEIN KINASE-LIKE 1.4"/>
    <property type="match status" value="1"/>
</dbReference>
<keyword evidence="3" id="KW-0808">Transferase</keyword>
<dbReference type="OrthoDB" id="4062651at2759"/>
<dbReference type="AlphaFoldDB" id="A0A8J5ENY3"/>
<dbReference type="PROSITE" id="PS00108">
    <property type="entry name" value="PROTEIN_KINASE_ST"/>
    <property type="match status" value="1"/>
</dbReference>
<evidence type="ECO:0000256" key="4">
    <source>
        <dbReference type="ARBA" id="ARBA00022692"/>
    </source>
</evidence>
<evidence type="ECO:0000256" key="11">
    <source>
        <dbReference type="ARBA" id="ARBA00023180"/>
    </source>
</evidence>
<dbReference type="InterPro" id="IPR032872">
    <property type="entry name" value="WAK_assoc_C"/>
</dbReference>
<keyword evidence="11" id="KW-0325">Glycoprotein</keyword>
<name>A0A8J5ENY3_ZINOF</name>
<keyword evidence="17" id="KW-1185">Reference proteome</keyword>
<dbReference type="GO" id="GO:0005886">
    <property type="term" value="C:plasma membrane"/>
    <property type="evidence" value="ECO:0007669"/>
    <property type="project" value="UniProtKB-ARBA"/>
</dbReference>